<dbReference type="InterPro" id="IPR025586">
    <property type="entry name" value="PcfJ"/>
</dbReference>
<dbReference type="OrthoDB" id="1802755at2"/>
<reference evidence="1 2" key="1">
    <citation type="submission" date="2016-12" db="EMBL/GenBank/DDBJ databases">
        <authorList>
            <person name="Song W.-J."/>
            <person name="Kurnit D.M."/>
        </authorList>
    </citation>
    <scope>NUCLEOTIDE SEQUENCE [LARGE SCALE GENOMIC DNA]</scope>
    <source>
        <strain evidence="1 2">DSM 12503</strain>
    </source>
</reference>
<organism evidence="1 2">
    <name type="scientific">Anaerocolumna xylanovorans DSM 12503</name>
    <dbReference type="NCBI Taxonomy" id="1121345"/>
    <lineage>
        <taxon>Bacteria</taxon>
        <taxon>Bacillati</taxon>
        <taxon>Bacillota</taxon>
        <taxon>Clostridia</taxon>
        <taxon>Lachnospirales</taxon>
        <taxon>Lachnospiraceae</taxon>
        <taxon>Anaerocolumna</taxon>
    </lineage>
</organism>
<dbReference type="Pfam" id="PF14284">
    <property type="entry name" value="PcfJ"/>
    <property type="match status" value="1"/>
</dbReference>
<protein>
    <submittedName>
        <fullName evidence="1">PcfJ-like protein</fullName>
    </submittedName>
</protein>
<evidence type="ECO:0000313" key="1">
    <source>
        <dbReference type="EMBL" id="SHO54133.1"/>
    </source>
</evidence>
<proteinExistence type="predicted"/>
<dbReference type="STRING" id="1121345.SAMN02745217_04588"/>
<dbReference type="EMBL" id="FRFD01000018">
    <property type="protein sequence ID" value="SHO54133.1"/>
    <property type="molecule type" value="Genomic_DNA"/>
</dbReference>
<keyword evidence="2" id="KW-1185">Reference proteome</keyword>
<dbReference type="AlphaFoldDB" id="A0A1M7YNB9"/>
<evidence type="ECO:0000313" key="2">
    <source>
        <dbReference type="Proteomes" id="UP000184612"/>
    </source>
</evidence>
<sequence length="670" mass="78325">MSVKKKEYRKYSNLGLRMSPNNGLLHAEQVKYIIRTAVKNIDGQRMLLLYVYAREQAVTGNFLPCWTVFQSRKDYITLAKRGDGTVKWQTSMLENLERDYYFEKKCAFYTPKDEQRVTLYCDPDASTGFLALNHLQQRIKAQKELERRHQKQRKIIRRMAVVPALPRDLKGWVHREVLPAYLFYNYHKGKGPMKGYCTFCRHEVEVTGAKHNQKGSCPRCKKEVMFKSRGRRGYIHDKATAQILQQVGPEEILIRIIKIYCTYHKQDIPDTRIYENMRIIVSRDEQGKFTAAPYHSSYERGDITPWKEGYVPVMYQYQENFNAETCGHLYHRNLEQALAGTPWQYCQLKEFYLSDRKELDTVPYLRTYLEAPMLEYLVKLRLYWLAAHAVYGSRNYYGHSEVLHMKGNTLKEVLGVEKTDIPFLQQVNVGIRELQLLQILRAEGLQPDTAFFMWVKEHNIQTMNDLVLPLRYTTPHKLIRYLEERYEALRDRKGRYGGSRYQGIDSVLTEYKDYLKACEKLEYDLKNSFISFPINLPEAHDQASKLLDRKKVAQYDEQIAGIYKRLSKLYQFRKGGLVVLPPKSAQEIVVEGQTLHHCVGGYVTDVVENRCAILFIRKEGALKKPFFTVEVQGDKIIQVQGKGHIAPTPEVEEFLAHWTKKKALNMKTAA</sequence>
<dbReference type="Proteomes" id="UP000184612">
    <property type="component" value="Unassembled WGS sequence"/>
</dbReference>
<dbReference type="RefSeq" id="WP_073591195.1">
    <property type="nucleotide sequence ID" value="NZ_FRFD01000018.1"/>
</dbReference>
<accession>A0A1M7YNB9</accession>
<name>A0A1M7YNB9_9FIRM</name>
<gene>
    <name evidence="1" type="ORF">SAMN02745217_04588</name>
</gene>